<accession>A0A915J380</accession>
<evidence type="ECO:0000313" key="2">
    <source>
        <dbReference type="WBParaSite" id="nRc.2.0.1.t20861-RA"/>
    </source>
</evidence>
<dbReference type="Proteomes" id="UP000887565">
    <property type="component" value="Unplaced"/>
</dbReference>
<protein>
    <submittedName>
        <fullName evidence="2">Uncharacterized protein</fullName>
    </submittedName>
</protein>
<name>A0A915J380_ROMCU</name>
<keyword evidence="1" id="KW-1185">Reference proteome</keyword>
<proteinExistence type="predicted"/>
<evidence type="ECO:0000313" key="1">
    <source>
        <dbReference type="Proteomes" id="UP000887565"/>
    </source>
</evidence>
<reference evidence="2" key="1">
    <citation type="submission" date="2022-11" db="UniProtKB">
        <authorList>
            <consortium name="WormBaseParasite"/>
        </authorList>
    </citation>
    <scope>IDENTIFICATION</scope>
</reference>
<organism evidence="1 2">
    <name type="scientific">Romanomermis culicivorax</name>
    <name type="common">Nematode worm</name>
    <dbReference type="NCBI Taxonomy" id="13658"/>
    <lineage>
        <taxon>Eukaryota</taxon>
        <taxon>Metazoa</taxon>
        <taxon>Ecdysozoa</taxon>
        <taxon>Nematoda</taxon>
        <taxon>Enoplea</taxon>
        <taxon>Dorylaimia</taxon>
        <taxon>Mermithida</taxon>
        <taxon>Mermithoidea</taxon>
        <taxon>Mermithidae</taxon>
        <taxon>Romanomermis</taxon>
    </lineage>
</organism>
<dbReference type="AlphaFoldDB" id="A0A915J380"/>
<dbReference type="WBParaSite" id="nRc.2.0.1.t20861-RA">
    <property type="protein sequence ID" value="nRc.2.0.1.t20861-RA"/>
    <property type="gene ID" value="nRc.2.0.1.g20861"/>
</dbReference>
<sequence length="74" mass="8008">MAKNIKYQHDLNHVTLEKIDWHVTGWSFEKGPPPPCSGRGLCGMSMVVDCPRGATAVGQGFIGSLVGSGSWDYE</sequence>